<dbReference type="PROSITE" id="PS50105">
    <property type="entry name" value="SAM_DOMAIN"/>
    <property type="match status" value="1"/>
</dbReference>
<dbReference type="GO" id="GO:0008270">
    <property type="term" value="F:zinc ion binding"/>
    <property type="evidence" value="ECO:0007669"/>
    <property type="project" value="UniProtKB-KW"/>
</dbReference>
<feature type="domain" description="PHD-type" evidence="11">
    <location>
        <begin position="105"/>
        <end position="155"/>
    </location>
</feature>
<dbReference type="SUPFAM" id="SSF47769">
    <property type="entry name" value="SAM/Pointed domain"/>
    <property type="match status" value="1"/>
</dbReference>
<keyword evidence="3" id="KW-0677">Repeat</keyword>
<dbReference type="PANTHER" id="PTHR45888:SF4">
    <property type="entry name" value="PHD FINGER PROTEIN 10"/>
    <property type="match status" value="1"/>
</dbReference>
<protein>
    <submittedName>
        <fullName evidence="13">Histone acetyltransferase KAT6</fullName>
    </submittedName>
</protein>
<dbReference type="SUPFAM" id="SSF57903">
    <property type="entry name" value="FYVE/PHD zinc finger"/>
    <property type="match status" value="2"/>
</dbReference>
<keyword evidence="8" id="KW-0539">Nucleus</keyword>
<evidence type="ECO:0000259" key="11">
    <source>
        <dbReference type="PROSITE" id="PS50016"/>
    </source>
</evidence>
<sequence length="288" mass="31552">MVHSKKCSLKRPAFSSSSAESTAKKSKDQPQMNVKEGIAESNIAQEIRPVICDFCLGEESRNRDGVFEKMLFCVDCAAKAHPSCMKYSKSLAKKALTYSWQCIECKTCAVCASAEDGDSILLCDACDKAYHMSCHYPKVKDNPDGNWVCESCLEDTLHAPHSPAEFKATTSENHQHSKHKGFNGETPGGQKNGSAFTNGLADEVLLKDSNFVQWTSTEVASYFGSLGFSKHASVFIKEEIDGRALLLLRRTDVISGLSLKLGPAVKIYKHILNLQSKNSPLNLMNGTS</sequence>
<evidence type="ECO:0000256" key="10">
    <source>
        <dbReference type="SAM" id="MobiDB-lite"/>
    </source>
</evidence>
<evidence type="ECO:0000256" key="1">
    <source>
        <dbReference type="ARBA" id="ARBA00004123"/>
    </source>
</evidence>
<accession>A0A6F9DG63</accession>
<dbReference type="GO" id="GO:0016740">
    <property type="term" value="F:transferase activity"/>
    <property type="evidence" value="ECO:0007669"/>
    <property type="project" value="UniProtKB-KW"/>
</dbReference>
<keyword evidence="4 9" id="KW-0863">Zinc-finger</keyword>
<name>A0A6F9DG63_9ASCI</name>
<dbReference type="InterPro" id="IPR013083">
    <property type="entry name" value="Znf_RING/FYVE/PHD"/>
</dbReference>
<keyword evidence="7" id="KW-0804">Transcription</keyword>
<dbReference type="InterPro" id="IPR013761">
    <property type="entry name" value="SAM/pointed_sf"/>
</dbReference>
<keyword evidence="2" id="KW-0479">Metal-binding</keyword>
<dbReference type="Pfam" id="PF00536">
    <property type="entry name" value="SAM_1"/>
    <property type="match status" value="1"/>
</dbReference>
<dbReference type="SMART" id="SM00454">
    <property type="entry name" value="SAM"/>
    <property type="match status" value="1"/>
</dbReference>
<feature type="region of interest" description="Disordered" evidence="10">
    <location>
        <begin position="1"/>
        <end position="32"/>
    </location>
</feature>
<evidence type="ECO:0000256" key="7">
    <source>
        <dbReference type="ARBA" id="ARBA00023163"/>
    </source>
</evidence>
<evidence type="ECO:0000256" key="9">
    <source>
        <dbReference type="PROSITE-ProRule" id="PRU00146"/>
    </source>
</evidence>
<evidence type="ECO:0000256" key="5">
    <source>
        <dbReference type="ARBA" id="ARBA00022833"/>
    </source>
</evidence>
<keyword evidence="6" id="KW-0805">Transcription regulation</keyword>
<dbReference type="FunFam" id="3.30.40.10:FF:000005">
    <property type="entry name" value="zinc finger protein isoform X1"/>
    <property type="match status" value="1"/>
</dbReference>
<dbReference type="InterPro" id="IPR019787">
    <property type="entry name" value="Znf_PHD-finger"/>
</dbReference>
<dbReference type="SMART" id="SM00249">
    <property type="entry name" value="PHD"/>
    <property type="match status" value="2"/>
</dbReference>
<dbReference type="PROSITE" id="PS50016">
    <property type="entry name" value="ZF_PHD_2"/>
    <property type="match status" value="1"/>
</dbReference>
<dbReference type="GO" id="GO:0005634">
    <property type="term" value="C:nucleus"/>
    <property type="evidence" value="ECO:0007669"/>
    <property type="project" value="UniProtKB-SubCell"/>
</dbReference>
<dbReference type="InterPro" id="IPR019786">
    <property type="entry name" value="Zinc_finger_PHD-type_CS"/>
</dbReference>
<evidence type="ECO:0000313" key="13">
    <source>
        <dbReference type="EMBL" id="CAB3257888.1"/>
    </source>
</evidence>
<dbReference type="Gene3D" id="3.30.40.10">
    <property type="entry name" value="Zinc/RING finger domain, C3HC4 (zinc finger)"/>
    <property type="match status" value="1"/>
</dbReference>
<evidence type="ECO:0000259" key="12">
    <source>
        <dbReference type="PROSITE" id="PS50105"/>
    </source>
</evidence>
<dbReference type="PANTHER" id="PTHR45888">
    <property type="entry name" value="HL01030P-RELATED"/>
    <property type="match status" value="1"/>
</dbReference>
<feature type="domain" description="SAM" evidence="12">
    <location>
        <begin position="214"/>
        <end position="277"/>
    </location>
</feature>
<organism evidence="13">
    <name type="scientific">Phallusia mammillata</name>
    <dbReference type="NCBI Taxonomy" id="59560"/>
    <lineage>
        <taxon>Eukaryota</taxon>
        <taxon>Metazoa</taxon>
        <taxon>Chordata</taxon>
        <taxon>Tunicata</taxon>
        <taxon>Ascidiacea</taxon>
        <taxon>Phlebobranchia</taxon>
        <taxon>Ascidiidae</taxon>
        <taxon>Phallusia</taxon>
    </lineage>
</organism>
<keyword evidence="5" id="KW-0862">Zinc</keyword>
<evidence type="ECO:0000256" key="8">
    <source>
        <dbReference type="ARBA" id="ARBA00023242"/>
    </source>
</evidence>
<evidence type="ECO:0000256" key="2">
    <source>
        <dbReference type="ARBA" id="ARBA00022723"/>
    </source>
</evidence>
<dbReference type="InterPro" id="IPR011011">
    <property type="entry name" value="Znf_FYVE_PHD"/>
</dbReference>
<evidence type="ECO:0000256" key="4">
    <source>
        <dbReference type="ARBA" id="ARBA00022771"/>
    </source>
</evidence>
<evidence type="ECO:0000256" key="6">
    <source>
        <dbReference type="ARBA" id="ARBA00023015"/>
    </source>
</evidence>
<feature type="region of interest" description="Disordered" evidence="10">
    <location>
        <begin position="170"/>
        <end position="189"/>
    </location>
</feature>
<dbReference type="InterPro" id="IPR001660">
    <property type="entry name" value="SAM"/>
</dbReference>
<proteinExistence type="evidence at transcript level"/>
<comment type="subcellular location">
    <subcellularLocation>
        <location evidence="1">Nucleus</location>
    </subcellularLocation>
</comment>
<reference evidence="13" key="1">
    <citation type="submission" date="2020-04" db="EMBL/GenBank/DDBJ databases">
        <authorList>
            <person name="Neveu A P."/>
        </authorList>
    </citation>
    <scope>NUCLEOTIDE SEQUENCE</scope>
    <source>
        <tissue evidence="13">Whole embryo</tissue>
    </source>
</reference>
<dbReference type="EMBL" id="LR786114">
    <property type="protein sequence ID" value="CAB3257888.1"/>
    <property type="molecule type" value="mRNA"/>
</dbReference>
<dbReference type="AlphaFoldDB" id="A0A6F9DG63"/>
<dbReference type="PROSITE" id="PS01359">
    <property type="entry name" value="ZF_PHD_1"/>
    <property type="match status" value="1"/>
</dbReference>
<dbReference type="Gene3D" id="1.10.150.50">
    <property type="entry name" value="Transcription Factor, Ets-1"/>
    <property type="match status" value="1"/>
</dbReference>
<dbReference type="InterPro" id="IPR001965">
    <property type="entry name" value="Znf_PHD"/>
</dbReference>
<gene>
    <name evidence="13" type="primary">Kat6</name>
</gene>
<dbReference type="Pfam" id="PF00628">
    <property type="entry name" value="PHD"/>
    <property type="match status" value="2"/>
</dbReference>
<keyword evidence="13" id="KW-0808">Transferase</keyword>
<evidence type="ECO:0000256" key="3">
    <source>
        <dbReference type="ARBA" id="ARBA00022737"/>
    </source>
</evidence>